<dbReference type="RefSeq" id="WP_379929169.1">
    <property type="nucleotide sequence ID" value="NZ_JBHUMM010000014.1"/>
</dbReference>
<name>A0ABW5RAT8_9BACL</name>
<dbReference type="EC" id="2.7.1.24" evidence="3 4"/>
<dbReference type="GO" id="GO:0004140">
    <property type="term" value="F:dephospho-CoA kinase activity"/>
    <property type="evidence" value="ECO:0007669"/>
    <property type="project" value="UniProtKB-EC"/>
</dbReference>
<gene>
    <name evidence="3 5" type="primary">coaE</name>
    <name evidence="5" type="ORF">ACFSUC_08755</name>
</gene>
<keyword evidence="3 5" id="KW-0418">Kinase</keyword>
<dbReference type="PANTHER" id="PTHR10695:SF46">
    <property type="entry name" value="BIFUNCTIONAL COENZYME A SYNTHASE-RELATED"/>
    <property type="match status" value="1"/>
</dbReference>
<comment type="caution">
    <text evidence="5">The sequence shown here is derived from an EMBL/GenBank/DDBJ whole genome shotgun (WGS) entry which is preliminary data.</text>
</comment>
<comment type="function">
    <text evidence="3">Catalyzes the phosphorylation of the 3'-hydroxyl group of dephosphocoenzyme A to form coenzyme A.</text>
</comment>
<evidence type="ECO:0000256" key="2">
    <source>
        <dbReference type="ARBA" id="ARBA00022840"/>
    </source>
</evidence>
<dbReference type="Pfam" id="PF01121">
    <property type="entry name" value="CoaE"/>
    <property type="match status" value="1"/>
</dbReference>
<keyword evidence="6" id="KW-1185">Reference proteome</keyword>
<keyword evidence="3" id="KW-0963">Cytoplasm</keyword>
<evidence type="ECO:0000313" key="5">
    <source>
        <dbReference type="EMBL" id="MFD2671694.1"/>
    </source>
</evidence>
<dbReference type="Gene3D" id="3.40.50.300">
    <property type="entry name" value="P-loop containing nucleotide triphosphate hydrolases"/>
    <property type="match status" value="1"/>
</dbReference>
<evidence type="ECO:0000256" key="1">
    <source>
        <dbReference type="ARBA" id="ARBA00022741"/>
    </source>
</evidence>
<comment type="catalytic activity">
    <reaction evidence="3">
        <text>3'-dephospho-CoA + ATP = ADP + CoA + H(+)</text>
        <dbReference type="Rhea" id="RHEA:18245"/>
        <dbReference type="ChEBI" id="CHEBI:15378"/>
        <dbReference type="ChEBI" id="CHEBI:30616"/>
        <dbReference type="ChEBI" id="CHEBI:57287"/>
        <dbReference type="ChEBI" id="CHEBI:57328"/>
        <dbReference type="ChEBI" id="CHEBI:456216"/>
        <dbReference type="EC" id="2.7.1.24"/>
    </reaction>
</comment>
<dbReference type="InterPro" id="IPR027417">
    <property type="entry name" value="P-loop_NTPase"/>
</dbReference>
<feature type="binding site" evidence="3">
    <location>
        <begin position="10"/>
        <end position="15"/>
    </location>
    <ligand>
        <name>ATP</name>
        <dbReference type="ChEBI" id="CHEBI:30616"/>
    </ligand>
</feature>
<comment type="similarity">
    <text evidence="3">Belongs to the CoaE family.</text>
</comment>
<dbReference type="EMBL" id="JBHUMM010000014">
    <property type="protein sequence ID" value="MFD2671694.1"/>
    <property type="molecule type" value="Genomic_DNA"/>
</dbReference>
<dbReference type="Proteomes" id="UP001597497">
    <property type="component" value="Unassembled WGS sequence"/>
</dbReference>
<keyword evidence="2 3" id="KW-0067">ATP-binding</keyword>
<dbReference type="PANTHER" id="PTHR10695">
    <property type="entry name" value="DEPHOSPHO-COA KINASE-RELATED"/>
    <property type="match status" value="1"/>
</dbReference>
<accession>A0ABW5RAT8</accession>
<keyword evidence="1 3" id="KW-0547">Nucleotide-binding</keyword>
<dbReference type="HAMAP" id="MF_00376">
    <property type="entry name" value="Dephospho_CoA_kinase"/>
    <property type="match status" value="1"/>
</dbReference>
<dbReference type="NCBIfam" id="TIGR00152">
    <property type="entry name" value="dephospho-CoA kinase"/>
    <property type="match status" value="1"/>
</dbReference>
<dbReference type="PROSITE" id="PS51219">
    <property type="entry name" value="DPCK"/>
    <property type="match status" value="1"/>
</dbReference>
<dbReference type="SUPFAM" id="SSF52540">
    <property type="entry name" value="P-loop containing nucleoside triphosphate hydrolases"/>
    <property type="match status" value="1"/>
</dbReference>
<protein>
    <recommendedName>
        <fullName evidence="3 4">Dephospho-CoA kinase</fullName>
        <ecNumber evidence="3 4">2.7.1.24</ecNumber>
    </recommendedName>
    <alternativeName>
        <fullName evidence="3">Dephosphocoenzyme A kinase</fullName>
    </alternativeName>
</protein>
<proteinExistence type="inferred from homology"/>
<dbReference type="CDD" id="cd02022">
    <property type="entry name" value="DPCK"/>
    <property type="match status" value="1"/>
</dbReference>
<keyword evidence="3" id="KW-0173">Coenzyme A biosynthesis</keyword>
<dbReference type="InterPro" id="IPR001977">
    <property type="entry name" value="Depp_CoAkinase"/>
</dbReference>
<evidence type="ECO:0000256" key="3">
    <source>
        <dbReference type="HAMAP-Rule" id="MF_00376"/>
    </source>
</evidence>
<evidence type="ECO:0000256" key="4">
    <source>
        <dbReference type="NCBIfam" id="TIGR00152"/>
    </source>
</evidence>
<evidence type="ECO:0000313" key="6">
    <source>
        <dbReference type="Proteomes" id="UP001597497"/>
    </source>
</evidence>
<keyword evidence="3 5" id="KW-0808">Transferase</keyword>
<sequence>MNIGLTGGIACGKSTVANMLVEGGAVLVDADQIAREVVLPGSSVLQEIEARFGADILDEYGSLKRKELGKIVFQDDQARKALEDIMHPAIRALMKARMEELEQADPNRLVVVDVPLLYESDLVHLFENVMVVYIPTTLQLKRLMDRDGLDEAAARQRLQAQMPIEEKKRRADFVIDNQGTLVQTREQVIAYLNEWKPKI</sequence>
<organism evidence="5 6">
    <name type="scientific">Marinicrinis sediminis</name>
    <dbReference type="NCBI Taxonomy" id="1652465"/>
    <lineage>
        <taxon>Bacteria</taxon>
        <taxon>Bacillati</taxon>
        <taxon>Bacillota</taxon>
        <taxon>Bacilli</taxon>
        <taxon>Bacillales</taxon>
        <taxon>Paenibacillaceae</taxon>
    </lineage>
</organism>
<comment type="pathway">
    <text evidence="3">Cofactor biosynthesis; coenzyme A biosynthesis; CoA from (R)-pantothenate: step 5/5.</text>
</comment>
<reference evidence="6" key="1">
    <citation type="journal article" date="2019" name="Int. J. Syst. Evol. Microbiol.">
        <title>The Global Catalogue of Microorganisms (GCM) 10K type strain sequencing project: providing services to taxonomists for standard genome sequencing and annotation.</title>
        <authorList>
            <consortium name="The Broad Institute Genomics Platform"/>
            <consortium name="The Broad Institute Genome Sequencing Center for Infectious Disease"/>
            <person name="Wu L."/>
            <person name="Ma J."/>
        </authorList>
    </citation>
    <scope>NUCLEOTIDE SEQUENCE [LARGE SCALE GENOMIC DNA]</scope>
    <source>
        <strain evidence="6">KCTC 33676</strain>
    </source>
</reference>
<comment type="subcellular location">
    <subcellularLocation>
        <location evidence="3">Cytoplasm</location>
    </subcellularLocation>
</comment>